<dbReference type="AlphaFoldDB" id="A0A511W7G7"/>
<evidence type="ECO:0000256" key="2">
    <source>
        <dbReference type="ARBA" id="ARBA00005297"/>
    </source>
</evidence>
<evidence type="ECO:0000259" key="5">
    <source>
        <dbReference type="Pfam" id="PF00425"/>
    </source>
</evidence>
<feature type="active site" description="Proton acceptor" evidence="4">
    <location>
        <position position="219"/>
    </location>
</feature>
<reference evidence="6 7" key="1">
    <citation type="submission" date="2019-07" db="EMBL/GenBank/DDBJ databases">
        <title>Whole genome shotgun sequence of Alkalibacillus haloalkaliphilus NBRC 103110.</title>
        <authorList>
            <person name="Hosoyama A."/>
            <person name="Uohara A."/>
            <person name="Ohji S."/>
            <person name="Ichikawa N."/>
        </authorList>
    </citation>
    <scope>NUCLEOTIDE SEQUENCE [LARGE SCALE GENOMIC DNA]</scope>
    <source>
        <strain evidence="6 7">NBRC 103110</strain>
    </source>
</reference>
<keyword evidence="4" id="KW-0460">Magnesium</keyword>
<comment type="cofactor">
    <cofactor evidence="4">
        <name>Mg(2+)</name>
        <dbReference type="ChEBI" id="CHEBI:18420"/>
    </cofactor>
</comment>
<dbReference type="GO" id="GO:0000287">
    <property type="term" value="F:magnesium ion binding"/>
    <property type="evidence" value="ECO:0007669"/>
    <property type="project" value="UniProtKB-UniRule"/>
</dbReference>
<feature type="binding site" evidence="4">
    <location>
        <position position="447"/>
    </location>
    <ligand>
        <name>Mg(2+)</name>
        <dbReference type="ChEBI" id="CHEBI:18420"/>
    </ligand>
</feature>
<protein>
    <recommendedName>
        <fullName evidence="4">Isochorismate synthase MenF</fullName>
        <ecNumber evidence="4">5.4.4.2</ecNumber>
    </recommendedName>
    <alternativeName>
        <fullName evidence="4">Isochorismate mutase</fullName>
    </alternativeName>
</protein>
<dbReference type="OrthoDB" id="9803598at2"/>
<comment type="catalytic activity">
    <reaction evidence="1 4">
        <text>chorismate = isochorismate</text>
        <dbReference type="Rhea" id="RHEA:18985"/>
        <dbReference type="ChEBI" id="CHEBI:29748"/>
        <dbReference type="ChEBI" id="CHEBI:29780"/>
        <dbReference type="EC" id="5.4.4.2"/>
    </reaction>
</comment>
<dbReference type="RefSeq" id="WP_146818276.1">
    <property type="nucleotide sequence ID" value="NZ_BJYA01000022.1"/>
</dbReference>
<keyword evidence="3 4" id="KW-0413">Isomerase</keyword>
<dbReference type="InterPro" id="IPR004561">
    <property type="entry name" value="IsoChor_synthase"/>
</dbReference>
<dbReference type="InterPro" id="IPR005801">
    <property type="entry name" value="ADC_synthase"/>
</dbReference>
<dbReference type="Gene3D" id="3.60.120.10">
    <property type="entry name" value="Anthranilate synthase"/>
    <property type="match status" value="1"/>
</dbReference>
<dbReference type="UniPathway" id="UPA01057">
    <property type="reaction ID" value="UER00163"/>
</dbReference>
<organism evidence="6 7">
    <name type="scientific">Alkalibacillus haloalkaliphilus</name>
    <dbReference type="NCBI Taxonomy" id="94136"/>
    <lineage>
        <taxon>Bacteria</taxon>
        <taxon>Bacillati</taxon>
        <taxon>Bacillota</taxon>
        <taxon>Bacilli</taxon>
        <taxon>Bacillales</taxon>
        <taxon>Bacillaceae</taxon>
        <taxon>Alkalibacillus</taxon>
    </lineage>
</organism>
<dbReference type="PANTHER" id="PTHR42839:SF1">
    <property type="entry name" value="ISOCHORISMATE SYNTHASE MENF"/>
    <property type="match status" value="1"/>
</dbReference>
<evidence type="ECO:0000313" key="6">
    <source>
        <dbReference type="EMBL" id="GEN46987.1"/>
    </source>
</evidence>
<evidence type="ECO:0000256" key="3">
    <source>
        <dbReference type="ARBA" id="ARBA00023235"/>
    </source>
</evidence>
<dbReference type="PANTHER" id="PTHR42839">
    <property type="entry name" value="ISOCHORISMATE SYNTHASE ENTC"/>
    <property type="match status" value="1"/>
</dbReference>
<comment type="pathway">
    <text evidence="4">Quinol/quinone metabolism; menaquinone biosynthesis.</text>
</comment>
<feature type="active site" description="Proton donor" evidence="4">
    <location>
        <position position="268"/>
    </location>
</feature>
<dbReference type="HAMAP" id="MF_01935">
    <property type="entry name" value="MenF"/>
    <property type="match status" value="1"/>
</dbReference>
<feature type="domain" description="Chorismate-utilising enzyme C-terminal" evidence="5">
    <location>
        <begin position="199"/>
        <end position="451"/>
    </location>
</feature>
<feature type="binding site" evidence="4">
    <location>
        <position position="312"/>
    </location>
    <ligand>
        <name>Mg(2+)</name>
        <dbReference type="ChEBI" id="CHEBI:18420"/>
    </ligand>
</feature>
<keyword evidence="7" id="KW-1185">Reference proteome</keyword>
<evidence type="ECO:0000256" key="4">
    <source>
        <dbReference type="HAMAP-Rule" id="MF_01935"/>
    </source>
</evidence>
<comment type="function">
    <text evidence="4">Catalyzes the conversion of chorismate to isochorismate.</text>
</comment>
<dbReference type="InterPro" id="IPR034681">
    <property type="entry name" value="MenF"/>
</dbReference>
<dbReference type="GO" id="GO:0009234">
    <property type="term" value="P:menaquinone biosynthetic process"/>
    <property type="evidence" value="ECO:0007669"/>
    <property type="project" value="UniProtKB-UniRule"/>
</dbReference>
<dbReference type="InterPro" id="IPR015890">
    <property type="entry name" value="Chorismate_C"/>
</dbReference>
<evidence type="ECO:0000313" key="7">
    <source>
        <dbReference type="Proteomes" id="UP000321440"/>
    </source>
</evidence>
<dbReference type="Pfam" id="PF00425">
    <property type="entry name" value="Chorismate_bind"/>
    <property type="match status" value="1"/>
</dbReference>
<keyword evidence="4" id="KW-0474">Menaquinone biosynthesis</keyword>
<gene>
    <name evidence="4 6" type="primary">menF</name>
    <name evidence="6" type="ORF">AHA02nite_27630</name>
</gene>
<dbReference type="UniPathway" id="UPA00079"/>
<dbReference type="SUPFAM" id="SSF56322">
    <property type="entry name" value="ADC synthase"/>
    <property type="match status" value="1"/>
</dbReference>
<comment type="similarity">
    <text evidence="2 4">Belongs to the isochorismate synthase family.</text>
</comment>
<accession>A0A511W7G7</accession>
<comment type="pathway">
    <text evidence="4">Quinol/quinone metabolism; 1,4-dihydroxy-2-naphthoate biosynthesis; 1,4-dihydroxy-2-naphthoate from chorismate: step 1/7.</text>
</comment>
<evidence type="ECO:0000256" key="1">
    <source>
        <dbReference type="ARBA" id="ARBA00000799"/>
    </source>
</evidence>
<dbReference type="EMBL" id="BJYA01000022">
    <property type="protein sequence ID" value="GEN46987.1"/>
    <property type="molecule type" value="Genomic_DNA"/>
</dbReference>
<dbReference type="NCBIfam" id="TIGR00543">
    <property type="entry name" value="isochor_syn"/>
    <property type="match status" value="1"/>
</dbReference>
<comment type="caution">
    <text evidence="6">The sequence shown here is derived from an EMBL/GenBank/DDBJ whole genome shotgun (WGS) entry which is preliminary data.</text>
</comment>
<sequence length="467" mass="52936">MLTIERLSINEKLNEALSHIDEQGRFLSLTIDVHSINSIDYFASRTDLKGERFYWSSANGEITFVGLGYANQFYSTDSAERYQTIEQALEDQKQQMVHLQDEQITGTGAVYFGGFSFFNERHHSEWHDFPVNQFVLPKRLLTVKNDEQYLSLNLWIEPSDSLDDVSTMIQAELDQINAVQPIEKNTMNFTQINDELTYDQWESLINNAVEEITDGKLDKVVLAREVEALFEEQIPVEQVLNALLEQQERSYIFVMENNNQAFIGATPERLVEVNRGELQSACLAGTTSRGQTVDEDEWKALELLKDDKNLEEHQYVVKMIKDSVSPLCDTLSIPSQPMIRKLSKIQHLFTPVSGSLKESVTIFDALKALHPTPALGGEPRQEAMNFIQRNEPLERGWYAAPIGWIDEELNGEFAVAIRSALLTGHKARLFAGCGIVSDSDPKAEYDETNLKFSPMLGALGGYIDDHE</sequence>
<keyword evidence="4" id="KW-0479">Metal-binding</keyword>
<name>A0A511W7G7_9BACI</name>
<dbReference type="EC" id="5.4.4.2" evidence="4"/>
<proteinExistence type="inferred from homology"/>
<dbReference type="Proteomes" id="UP000321440">
    <property type="component" value="Unassembled WGS sequence"/>
</dbReference>
<dbReference type="GO" id="GO:0009697">
    <property type="term" value="P:salicylic acid biosynthetic process"/>
    <property type="evidence" value="ECO:0007669"/>
    <property type="project" value="TreeGrafter"/>
</dbReference>
<dbReference type="GO" id="GO:0008909">
    <property type="term" value="F:isochorismate synthase activity"/>
    <property type="evidence" value="ECO:0007669"/>
    <property type="project" value="UniProtKB-UniRule"/>
</dbReference>